<accession>A0A1G8P2N0</accession>
<dbReference type="Proteomes" id="UP000199093">
    <property type="component" value="Unassembled WGS sequence"/>
</dbReference>
<evidence type="ECO:0000313" key="2">
    <source>
        <dbReference type="Proteomes" id="UP000199093"/>
    </source>
</evidence>
<evidence type="ECO:0000313" key="1">
    <source>
        <dbReference type="EMBL" id="SDI86060.1"/>
    </source>
</evidence>
<keyword evidence="2" id="KW-1185">Reference proteome</keyword>
<proteinExistence type="predicted"/>
<dbReference type="NCBIfam" id="TIGR03223">
    <property type="entry name" value="Phn_opern_protn"/>
    <property type="match status" value="1"/>
</dbReference>
<dbReference type="AlphaFoldDB" id="A0A1G8P2N0"/>
<protein>
    <submittedName>
        <fullName evidence="1">Putative phosphonate metabolism protein</fullName>
    </submittedName>
</protein>
<dbReference type="Pfam" id="PF06299">
    <property type="entry name" value="DUF1045"/>
    <property type="match status" value="1"/>
</dbReference>
<dbReference type="PIRSF" id="PIRSF033328">
    <property type="entry name" value="Phest_Mll4975"/>
    <property type="match status" value="1"/>
</dbReference>
<dbReference type="InterPro" id="IPR009389">
    <property type="entry name" value="DUF1045"/>
</dbReference>
<organism evidence="1 2">
    <name type="scientific">Salipiger marinus</name>
    <dbReference type="NCBI Taxonomy" id="555512"/>
    <lineage>
        <taxon>Bacteria</taxon>
        <taxon>Pseudomonadati</taxon>
        <taxon>Pseudomonadota</taxon>
        <taxon>Alphaproteobacteria</taxon>
        <taxon>Rhodobacterales</taxon>
        <taxon>Roseobacteraceae</taxon>
        <taxon>Salipiger</taxon>
    </lineage>
</organism>
<dbReference type="EMBL" id="FNEJ01000011">
    <property type="protein sequence ID" value="SDI86060.1"/>
    <property type="molecule type" value="Genomic_DNA"/>
</dbReference>
<dbReference type="Gene3D" id="3.90.1140.10">
    <property type="entry name" value="Cyclic phosphodiesterase"/>
    <property type="match status" value="1"/>
</dbReference>
<name>A0A1G8P2N0_9RHOB</name>
<gene>
    <name evidence="1" type="ORF">SAMN04487993_1011104</name>
</gene>
<sequence>MFAWQNRRMTDAMPPFRRFAVYAAPDPGPLAEFAARWLGWDPVTGTEPAPPDVTGLPRPQAEITADPRKYGFHGTLKPPFRPTGSQARLEADLAALAARLAPVTLDGLRLARLGRFLALVPEGDASALADLAAEVVAALDPHRAPQTEADLARRRAKGLSPRQEQNLQRWGYPYVMEEFRFHLTLTGPLPGDEADQVAEALRPHLAPLLPRPFVLGALCLFGEAEDGRFHLLHRYALTG</sequence>
<reference evidence="1 2" key="1">
    <citation type="submission" date="2016-10" db="EMBL/GenBank/DDBJ databases">
        <authorList>
            <person name="de Groot N.N."/>
        </authorList>
    </citation>
    <scope>NUCLEOTIDE SEQUENCE [LARGE SCALE GENOMIC DNA]</scope>
    <source>
        <strain evidence="1 2">DSM 26424</strain>
    </source>
</reference>
<dbReference type="STRING" id="555512.SAMN04487993_1011104"/>